<feature type="transmembrane region" description="Helical" evidence="1">
    <location>
        <begin position="272"/>
        <end position="290"/>
    </location>
</feature>
<dbReference type="Proteomes" id="UP000069549">
    <property type="component" value="Unassembled WGS sequence"/>
</dbReference>
<proteinExistence type="predicted"/>
<dbReference type="EMBL" id="FMII01000302">
    <property type="protein sequence ID" value="SCL86914.1"/>
    <property type="molecule type" value="Genomic_DNA"/>
</dbReference>
<name>A0A0Y9PYH7_PLABE</name>
<evidence type="ECO:0000313" key="4">
    <source>
        <dbReference type="EMBL" id="SCL84441.1"/>
    </source>
</evidence>
<keyword evidence="1" id="KW-1133">Transmembrane helix</keyword>
<dbReference type="VEuPathDB" id="PlasmoDB:PBANKA_0837001"/>
<dbReference type="Pfam" id="PF06022">
    <property type="entry name" value="Cir_Bir_Yir"/>
    <property type="match status" value="1"/>
</dbReference>
<dbReference type="AlphaFoldDB" id="A0A0Y9PYH7"/>
<keyword evidence="1" id="KW-0812">Transmembrane</keyword>
<evidence type="ECO:0000313" key="9">
    <source>
        <dbReference type="Proteomes" id="UP000220214"/>
    </source>
</evidence>
<dbReference type="OMA" id="FYGHISE"/>
<evidence type="ECO:0000313" key="8">
    <source>
        <dbReference type="Proteomes" id="UP000219974"/>
    </source>
</evidence>
<dbReference type="Proteomes" id="UP000219860">
    <property type="component" value="Unassembled WGS sequence"/>
</dbReference>
<evidence type="ECO:0000313" key="5">
    <source>
        <dbReference type="EMBL" id="SCL86914.1"/>
    </source>
</evidence>
<keyword evidence="1" id="KW-0472">Membrane</keyword>
<dbReference type="EMBL" id="FMIH01000216">
    <property type="protein sequence ID" value="SCL84441.1"/>
    <property type="molecule type" value="Genomic_DNA"/>
</dbReference>
<dbReference type="Proteomes" id="UP000220214">
    <property type="component" value="Unassembled WGS sequence"/>
</dbReference>
<protein>
    <submittedName>
        <fullName evidence="2">BIR protein</fullName>
    </submittedName>
</protein>
<evidence type="ECO:0000313" key="6">
    <source>
        <dbReference type="Proteomes" id="UP000069549"/>
    </source>
</evidence>
<evidence type="ECO:0000313" key="2">
    <source>
        <dbReference type="EMBL" id="CXH19850.1"/>
    </source>
</evidence>
<dbReference type="EMBL" id="FFUQ01000458">
    <property type="protein sequence ID" value="CXH19850.1"/>
    <property type="molecule type" value="Genomic_DNA"/>
</dbReference>
<dbReference type="NCBIfam" id="TIGR01590">
    <property type="entry name" value="yir-bir-cir_Pla"/>
    <property type="match status" value="1"/>
</dbReference>
<evidence type="ECO:0000313" key="3">
    <source>
        <dbReference type="EMBL" id="SBW38379.1"/>
    </source>
</evidence>
<accession>A0A0Y9PYH7</accession>
<dbReference type="InterPro" id="IPR006477">
    <property type="entry name" value="Yir_bir_cir"/>
</dbReference>
<dbReference type="Proteomes" id="UP000219974">
    <property type="component" value="Unassembled WGS sequence"/>
</dbReference>
<organism evidence="2 6">
    <name type="scientific">Plasmodium berghei</name>
    <dbReference type="NCBI Taxonomy" id="5821"/>
    <lineage>
        <taxon>Eukaryota</taxon>
        <taxon>Sar</taxon>
        <taxon>Alveolata</taxon>
        <taxon>Apicomplexa</taxon>
        <taxon>Aconoidasida</taxon>
        <taxon>Haemosporida</taxon>
        <taxon>Plasmodiidae</taxon>
        <taxon>Plasmodium</taxon>
        <taxon>Plasmodium (Vinckeia)</taxon>
    </lineage>
</organism>
<dbReference type="EMBL" id="FLVA01000289">
    <property type="protein sequence ID" value="SBW38379.1"/>
    <property type="molecule type" value="Genomic_DNA"/>
</dbReference>
<sequence length="312" mass="36077">MDAEICRNFLLVTTNFPDKLDNDGKYYFKDDQHFKQYCSNQNCVNELEKVNAGCLYLLYTFFGSSDLFKSVANSNINIVEYIIIWLSYMLNLKEQSGSMTNLEYFNKTYINSNEKYTNSITGVTEYSSYKDLIYKKHDLTKVDIKDISEFYDAFILLCEMYTGFDTNTSNCTTCSEKANKFVKKCKDLIENYNNNNNKKSSSYNKILSTLSTDYDNFKIYCNSKGADCEDYPLFPEIKTTQLPVQNSENNSEQFYGHISEDTSSSSPIANKLFIVLSAFGAIAFFLGISYKYSLFGFRKRSQKQHLRGKLKK</sequence>
<evidence type="ECO:0000256" key="1">
    <source>
        <dbReference type="SAM" id="Phobius"/>
    </source>
</evidence>
<gene>
    <name evidence="2" type="ORF">PBK173_000495500</name>
    <name evidence="3" type="ORF">PBNK65E_000522000</name>
    <name evidence="5" type="ORF">PBSP11A_000519700</name>
    <name evidence="4" type="ORF">PBSP11RLL_000514700</name>
</gene>
<evidence type="ECO:0000313" key="7">
    <source>
        <dbReference type="Proteomes" id="UP000219860"/>
    </source>
</evidence>
<reference evidence="2 6" key="1">
    <citation type="submission" date="2016-02" db="EMBL/GenBank/DDBJ databases">
        <authorList>
            <consortium name="Pathogen Informatics"/>
        </authorList>
    </citation>
    <scope>NUCLEOTIDE SEQUENCE [LARGE SCALE GENOMIC DNA]</scope>
    <source>
        <strain evidence="2 6">K173</strain>
        <strain evidence="3 9">NK65e</strain>
        <strain evidence="5 7">SP11 Antwerpcl1</strain>
        <strain evidence="4 8">SP11 RLL</strain>
    </source>
</reference>